<evidence type="ECO:0000256" key="4">
    <source>
        <dbReference type="ARBA" id="ARBA00023136"/>
    </source>
</evidence>
<organism evidence="8 9">
    <name type="scientific">Acanthaster planci</name>
    <name type="common">Crown-of-thorns starfish</name>
    <dbReference type="NCBI Taxonomy" id="133434"/>
    <lineage>
        <taxon>Eukaryota</taxon>
        <taxon>Metazoa</taxon>
        <taxon>Echinodermata</taxon>
        <taxon>Eleutherozoa</taxon>
        <taxon>Asterozoa</taxon>
        <taxon>Asteroidea</taxon>
        <taxon>Valvatacea</taxon>
        <taxon>Valvatida</taxon>
        <taxon>Acanthasteridae</taxon>
        <taxon>Acanthaster</taxon>
    </lineage>
</organism>
<feature type="domain" description="Neurotransmitter-gated ion-channel transmembrane" evidence="7">
    <location>
        <begin position="292"/>
        <end position="543"/>
    </location>
</feature>
<keyword evidence="3 5" id="KW-1133">Transmembrane helix</keyword>
<dbReference type="CDD" id="cd19051">
    <property type="entry name" value="LGIC_TM_cation"/>
    <property type="match status" value="1"/>
</dbReference>
<evidence type="ECO:0000256" key="5">
    <source>
        <dbReference type="RuleBase" id="RU000687"/>
    </source>
</evidence>
<dbReference type="GO" id="GO:0004888">
    <property type="term" value="F:transmembrane signaling receptor activity"/>
    <property type="evidence" value="ECO:0007669"/>
    <property type="project" value="InterPro"/>
</dbReference>
<dbReference type="NCBIfam" id="TIGR00860">
    <property type="entry name" value="LIC"/>
    <property type="match status" value="1"/>
</dbReference>
<evidence type="ECO:0000259" key="7">
    <source>
        <dbReference type="Pfam" id="PF02932"/>
    </source>
</evidence>
<dbReference type="GO" id="GO:0016020">
    <property type="term" value="C:membrane"/>
    <property type="evidence" value="ECO:0007669"/>
    <property type="project" value="UniProtKB-SubCell"/>
</dbReference>
<dbReference type="GeneID" id="110991066"/>
<dbReference type="SUPFAM" id="SSF90112">
    <property type="entry name" value="Neurotransmitter-gated ion-channel transmembrane pore"/>
    <property type="match status" value="1"/>
</dbReference>
<sequence length="561" mass="64843">MQKQRDSVTVGRSSLEQTEVSINSFRQSRLFLWKREIKRFFTMVPCPWKLSREGGLWWTVWMCAVLMLLGKEVVYADTRPLVKEILTDYNRLVRPVINESVTVTVYHEIVPVNVISFDEVKQQLAVNVWLRMSWLDEFLTWDPEKFNGTAVVRIPANMLWKPDIVLYQSVDQNPLSGDLGLSCVVHSNGDVHFNTPYIFISYCKVDLTYYPFDTQRCPLKFGSWSFDETGVDIVLSRPEPELANYQPNGEWDLLDMTVASHKIKYSCCKHKFPDVEYTLVIERKPEFYVANIILPYVLISILSIFVFYLPPESGEKMNLSITTMLSLIVFNELVITTIPPASDGTFPIIGKYFVVMIAVVGMSVLMSVWVLHLYHKEQNSVPMPPFLRQLIFGWLARAVGKCKYRSHLTKNKVKDKYYTRHLNKRKYHGQDNGLLTKVRCFPKYLGNDSATSVKENLSDDFTNGSEEMTLEGTVEMIELGSDHKPSRVTVRLEREVSELARCVDYLTDRKRTKDTDEDFAREWRDAAAVVDRALLIVFTLVNITLPLFFLLSATGRFRFDE</sequence>
<gene>
    <name evidence="9" type="primary">LOC110991066</name>
</gene>
<evidence type="ECO:0000256" key="1">
    <source>
        <dbReference type="ARBA" id="ARBA00004141"/>
    </source>
</evidence>
<protein>
    <submittedName>
        <fullName evidence="9">Neuronal acetylcholine receptor subunit alpha-7-like</fullName>
    </submittedName>
</protein>
<evidence type="ECO:0000256" key="2">
    <source>
        <dbReference type="ARBA" id="ARBA00022692"/>
    </source>
</evidence>
<name>A0A8B8A4P3_ACAPL</name>
<keyword evidence="2 5" id="KW-0812">Transmembrane</keyword>
<dbReference type="InterPro" id="IPR038050">
    <property type="entry name" value="Neuro_actylchol_rec"/>
</dbReference>
<dbReference type="PANTHER" id="PTHR18945">
    <property type="entry name" value="NEUROTRANSMITTER GATED ION CHANNEL"/>
    <property type="match status" value="1"/>
</dbReference>
<feature type="domain" description="Neurotransmitter-gated ion-channel ligand-binding" evidence="6">
    <location>
        <begin position="81"/>
        <end position="285"/>
    </location>
</feature>
<evidence type="ECO:0000313" key="8">
    <source>
        <dbReference type="Proteomes" id="UP000694845"/>
    </source>
</evidence>
<dbReference type="PRINTS" id="PR00252">
    <property type="entry name" value="NRIONCHANNEL"/>
</dbReference>
<keyword evidence="4 5" id="KW-0472">Membrane</keyword>
<feature type="transmembrane region" description="Helical" evidence="5">
    <location>
        <begin position="533"/>
        <end position="553"/>
    </location>
</feature>
<keyword evidence="5" id="KW-0406">Ion transport</keyword>
<feature type="transmembrane region" description="Helical" evidence="5">
    <location>
        <begin position="353"/>
        <end position="374"/>
    </location>
</feature>
<dbReference type="Pfam" id="PF02931">
    <property type="entry name" value="Neur_chan_LBD"/>
    <property type="match status" value="1"/>
</dbReference>
<accession>A0A8B8A4P3</accession>
<dbReference type="Gene3D" id="2.70.170.10">
    <property type="entry name" value="Neurotransmitter-gated ion-channel ligand-binding domain"/>
    <property type="match status" value="1"/>
</dbReference>
<dbReference type="KEGG" id="aplc:110991066"/>
<keyword evidence="8" id="KW-1185">Reference proteome</keyword>
<dbReference type="InterPro" id="IPR018000">
    <property type="entry name" value="Neurotransmitter_ion_chnl_CS"/>
</dbReference>
<feature type="transmembrane region" description="Helical" evidence="5">
    <location>
        <begin position="287"/>
        <end position="309"/>
    </location>
</feature>
<dbReference type="OrthoDB" id="5975154at2759"/>
<dbReference type="Proteomes" id="UP000694845">
    <property type="component" value="Unplaced"/>
</dbReference>
<keyword evidence="5" id="KW-0407">Ion channel</keyword>
<dbReference type="RefSeq" id="XP_022111875.1">
    <property type="nucleotide sequence ID" value="XM_022256183.1"/>
</dbReference>
<dbReference type="AlphaFoldDB" id="A0A8B8A4P3"/>
<comment type="subcellular location">
    <subcellularLocation>
        <location evidence="1">Membrane</location>
        <topology evidence="1">Multi-pass membrane protein</topology>
    </subcellularLocation>
</comment>
<dbReference type="PROSITE" id="PS00236">
    <property type="entry name" value="NEUROTR_ION_CHANNEL"/>
    <property type="match status" value="1"/>
</dbReference>
<dbReference type="InterPro" id="IPR006029">
    <property type="entry name" value="Neurotrans-gated_channel_TM"/>
</dbReference>
<proteinExistence type="inferred from homology"/>
<keyword evidence="5" id="KW-0813">Transport</keyword>
<dbReference type="InterPro" id="IPR036719">
    <property type="entry name" value="Neuro-gated_channel_TM_sf"/>
</dbReference>
<dbReference type="SUPFAM" id="SSF63712">
    <property type="entry name" value="Nicotinic receptor ligand binding domain-like"/>
    <property type="match status" value="1"/>
</dbReference>
<evidence type="ECO:0000313" key="9">
    <source>
        <dbReference type="RefSeq" id="XP_022111875.1"/>
    </source>
</evidence>
<dbReference type="OMA" id="PEFYVAN"/>
<evidence type="ECO:0000259" key="6">
    <source>
        <dbReference type="Pfam" id="PF02931"/>
    </source>
</evidence>
<dbReference type="InterPro" id="IPR006201">
    <property type="entry name" value="Neur_channel"/>
</dbReference>
<comment type="similarity">
    <text evidence="5">Belongs to the ligand-gated ion channel (TC 1.A.9) family.</text>
</comment>
<dbReference type="Gene3D" id="1.20.58.390">
    <property type="entry name" value="Neurotransmitter-gated ion-channel transmembrane domain"/>
    <property type="match status" value="1"/>
</dbReference>
<comment type="caution">
    <text evidence="5">Lacks conserved residue(s) required for the propagation of feature annotation.</text>
</comment>
<dbReference type="FunFam" id="2.70.170.10:FF:000030">
    <property type="entry name" value="AcetylCholine Receptor"/>
    <property type="match status" value="1"/>
</dbReference>
<dbReference type="InterPro" id="IPR036734">
    <property type="entry name" value="Neur_chan_lig-bd_sf"/>
</dbReference>
<dbReference type="InterPro" id="IPR006202">
    <property type="entry name" value="Neur_chan_lig-bd"/>
</dbReference>
<dbReference type="GO" id="GO:0005230">
    <property type="term" value="F:extracellular ligand-gated monoatomic ion channel activity"/>
    <property type="evidence" value="ECO:0007669"/>
    <property type="project" value="InterPro"/>
</dbReference>
<dbReference type="FunFam" id="1.20.58.390:FF:000043">
    <property type="entry name" value="AcetylCholine Receptor"/>
    <property type="match status" value="1"/>
</dbReference>
<reference evidence="9" key="1">
    <citation type="submission" date="2025-08" db="UniProtKB">
        <authorList>
            <consortium name="RefSeq"/>
        </authorList>
    </citation>
    <scope>IDENTIFICATION</scope>
</reference>
<dbReference type="Pfam" id="PF02932">
    <property type="entry name" value="Neur_chan_memb"/>
    <property type="match status" value="1"/>
</dbReference>
<evidence type="ECO:0000256" key="3">
    <source>
        <dbReference type="ARBA" id="ARBA00022989"/>
    </source>
</evidence>
<dbReference type="CDD" id="cd18997">
    <property type="entry name" value="LGIC_ECD_nAChR"/>
    <property type="match status" value="1"/>
</dbReference>